<dbReference type="EnsemblPlants" id="LPERR01G34570.1">
    <property type="protein sequence ID" value="LPERR01G34570.1"/>
    <property type="gene ID" value="LPERR01G34570"/>
</dbReference>
<dbReference type="PROSITE" id="PS50005">
    <property type="entry name" value="TPR"/>
    <property type="match status" value="1"/>
</dbReference>
<dbReference type="Proteomes" id="UP000032180">
    <property type="component" value="Chromosome 1"/>
</dbReference>
<accession>A0A0D9V8U7</accession>
<dbReference type="PANTHER" id="PTHR40375">
    <property type="entry name" value="SPORULATION-SPECIFIC PROTEIN 22"/>
    <property type="match status" value="1"/>
</dbReference>
<dbReference type="AlphaFoldDB" id="A0A0D9V8U7"/>
<evidence type="ECO:0000256" key="2">
    <source>
        <dbReference type="ARBA" id="ARBA00031845"/>
    </source>
</evidence>
<dbReference type="Gramene" id="LPERR01G34570.1">
    <property type="protein sequence ID" value="LPERR01G34570.1"/>
    <property type="gene ID" value="LPERR01G34570"/>
</dbReference>
<reference evidence="5" key="3">
    <citation type="submission" date="2015-04" db="UniProtKB">
        <authorList>
            <consortium name="EnsemblPlants"/>
        </authorList>
    </citation>
    <scope>IDENTIFICATION</scope>
</reference>
<dbReference type="Gene3D" id="1.25.40.10">
    <property type="entry name" value="Tetratricopeptide repeat domain"/>
    <property type="match status" value="1"/>
</dbReference>
<dbReference type="Pfam" id="PF08631">
    <property type="entry name" value="SPO22"/>
    <property type="match status" value="1"/>
</dbReference>
<feature type="region of interest" description="Disordered" evidence="4">
    <location>
        <begin position="925"/>
        <end position="954"/>
    </location>
</feature>
<keyword evidence="6" id="KW-1185">Reference proteome</keyword>
<dbReference type="GO" id="GO:0005694">
    <property type="term" value="C:chromosome"/>
    <property type="evidence" value="ECO:0007669"/>
    <property type="project" value="EnsemblPlants"/>
</dbReference>
<feature type="compositionally biased region" description="Basic and acidic residues" evidence="4">
    <location>
        <begin position="925"/>
        <end position="941"/>
    </location>
</feature>
<evidence type="ECO:0000256" key="3">
    <source>
        <dbReference type="PROSITE-ProRule" id="PRU00339"/>
    </source>
</evidence>
<dbReference type="HOGENOM" id="CLU_307264_0_0_1"/>
<keyword evidence="1" id="KW-0469">Meiosis</keyword>
<evidence type="ECO:0000256" key="4">
    <source>
        <dbReference type="SAM" id="MobiDB-lite"/>
    </source>
</evidence>
<evidence type="ECO:0000313" key="6">
    <source>
        <dbReference type="Proteomes" id="UP000032180"/>
    </source>
</evidence>
<reference evidence="6" key="2">
    <citation type="submission" date="2013-12" db="EMBL/GenBank/DDBJ databases">
        <authorList>
            <person name="Yu Y."/>
            <person name="Lee S."/>
            <person name="de Baynast K."/>
            <person name="Wissotski M."/>
            <person name="Liu L."/>
            <person name="Talag J."/>
            <person name="Goicoechea J."/>
            <person name="Angelova A."/>
            <person name="Jetty R."/>
            <person name="Kudrna D."/>
            <person name="Golser W."/>
            <person name="Rivera L."/>
            <person name="Zhang J."/>
            <person name="Wing R."/>
        </authorList>
    </citation>
    <scope>NUCLEOTIDE SEQUENCE</scope>
</reference>
<dbReference type="eggNOG" id="KOG4814">
    <property type="taxonomic scope" value="Eukaryota"/>
</dbReference>
<dbReference type="InterPro" id="IPR039057">
    <property type="entry name" value="Spo22/ZIP4"/>
</dbReference>
<dbReference type="GO" id="GO:0005634">
    <property type="term" value="C:nucleus"/>
    <property type="evidence" value="ECO:0007669"/>
    <property type="project" value="EnsemblPlants"/>
</dbReference>
<dbReference type="InterPro" id="IPR013940">
    <property type="entry name" value="Spo22/ZIP4/TEX11"/>
</dbReference>
<sequence>MKISELSPEYRQPPPHAGLLADISKAVTEAESLTSAASTEKLAAEFRRILANLASAASTSSFTEAFALQVWRLGTRLWNAAVDRANSAALAGGSAALAAEAEIRQAAPELLLLAGIPDGVPSAAAKAASFFHRSGLAWLDLDRVDLASACFEKGTPLVSAAATEEDRGVLLDLNLARARAASDAGDQALAVALLSRSKPLAAESPEGAKSLAEGYLSIGEATLSGKHSNPAVEASSLLTEALDLCEKAASHSSSSPRTPPPYNATPKTPNLEGLKRRCLRFLALERLQAQDYEGVLRCIRVARASLGMEEEHPSIGFMAMRAWIGSGNVAEAEKELERLMGNASATENLCVSAAEAYLAAAGPEAARKVLIALAARGRARGANAAVRVVKQVIDGGGAGTGRAKAIAELVSDERVVALFDGPGNTHERGTMHALLWSCGTEHFHAKNYDASADLIERSMLYVSRDEESRSRRADCFRVLGICHIALKHFDRALEFINEAYKVEPNIKCAFLKVKIHLQKREEDEAIKQMKTMVGCVDFNPEFLTLTAHEAMACKCFDVAVISLTFLLGLYSAGKPMPMPEASVLRNLIELLSRKTGAEAEILKHLRRAKHQMADLGVESFFGSGVVGGRELNWFADTSWNMALRVTMEKKYNFSAEFFELAAEFFGSSNAECDENRRKVCKALIMAVTIMLNAEELDNSPLSDYDIKKGVEMLSRAGKLLPLISPSIPVPSDLLEANNFLYLHTFNSYQLLGRMGTTAYPQQLQLIKNFASSKACTPDNLLTLGVTASRGALPNVLAAEFSLKACITTALASQSPNYRVISCALRRLACLAGLQDLNGSKSDAAYDVFQQAYQIVVGLKDGEYPLEEGQWLATTAWNMSCLPVRLRQAKVARKWMKMGLDLARHLEGMKQHIASMQTTFESFERMSGDEPDKCCQEDEAPKDSMSCSMSQPVLV</sequence>
<dbReference type="STRING" id="77586.A0A0D9V8U7"/>
<reference evidence="5 6" key="1">
    <citation type="submission" date="2012-08" db="EMBL/GenBank/DDBJ databases">
        <title>Oryza genome evolution.</title>
        <authorList>
            <person name="Wing R.A."/>
        </authorList>
    </citation>
    <scope>NUCLEOTIDE SEQUENCE</scope>
</reference>
<dbReference type="GO" id="GO:0007129">
    <property type="term" value="P:homologous chromosome pairing at meiosis"/>
    <property type="evidence" value="ECO:0007669"/>
    <property type="project" value="EnsemblPlants"/>
</dbReference>
<dbReference type="GO" id="GO:0071139">
    <property type="term" value="P:resolution of DNA recombination intermediates"/>
    <property type="evidence" value="ECO:0007669"/>
    <property type="project" value="EnsemblPlants"/>
</dbReference>
<dbReference type="GO" id="GO:0090173">
    <property type="term" value="P:regulation of synaptonemal complex assembly"/>
    <property type="evidence" value="ECO:0007669"/>
    <property type="project" value="InterPro"/>
</dbReference>
<dbReference type="SUPFAM" id="SSF48452">
    <property type="entry name" value="TPR-like"/>
    <property type="match status" value="1"/>
</dbReference>
<protein>
    <recommendedName>
        <fullName evidence="2">Protein ZIP4 homolog</fullName>
    </recommendedName>
</protein>
<evidence type="ECO:0000256" key="1">
    <source>
        <dbReference type="ARBA" id="ARBA00023254"/>
    </source>
</evidence>
<dbReference type="PANTHER" id="PTHR40375:SF2">
    <property type="entry name" value="SPORULATION-SPECIFIC PROTEIN 22"/>
    <property type="match status" value="1"/>
</dbReference>
<feature type="compositionally biased region" description="Polar residues" evidence="4">
    <location>
        <begin position="944"/>
        <end position="954"/>
    </location>
</feature>
<dbReference type="InterPro" id="IPR011990">
    <property type="entry name" value="TPR-like_helical_dom_sf"/>
</dbReference>
<proteinExistence type="predicted"/>
<name>A0A0D9V8U7_9ORYZ</name>
<organism evidence="5 6">
    <name type="scientific">Leersia perrieri</name>
    <dbReference type="NCBI Taxonomy" id="77586"/>
    <lineage>
        <taxon>Eukaryota</taxon>
        <taxon>Viridiplantae</taxon>
        <taxon>Streptophyta</taxon>
        <taxon>Embryophyta</taxon>
        <taxon>Tracheophyta</taxon>
        <taxon>Spermatophyta</taxon>
        <taxon>Magnoliopsida</taxon>
        <taxon>Liliopsida</taxon>
        <taxon>Poales</taxon>
        <taxon>Poaceae</taxon>
        <taxon>BOP clade</taxon>
        <taxon>Oryzoideae</taxon>
        <taxon>Oryzeae</taxon>
        <taxon>Oryzinae</taxon>
        <taxon>Leersia</taxon>
    </lineage>
</organism>
<dbReference type="GO" id="GO:0007131">
    <property type="term" value="P:reciprocal meiotic recombination"/>
    <property type="evidence" value="ECO:0007669"/>
    <property type="project" value="EnsemblPlants"/>
</dbReference>
<feature type="repeat" description="TPR" evidence="3">
    <location>
        <begin position="473"/>
        <end position="506"/>
    </location>
</feature>
<feature type="region of interest" description="Disordered" evidence="4">
    <location>
        <begin position="248"/>
        <end position="269"/>
    </location>
</feature>
<dbReference type="InterPro" id="IPR019734">
    <property type="entry name" value="TPR_rpt"/>
</dbReference>
<keyword evidence="3" id="KW-0802">TPR repeat</keyword>
<evidence type="ECO:0000313" key="5">
    <source>
        <dbReference type="EnsemblPlants" id="LPERR01G34570.1"/>
    </source>
</evidence>